<dbReference type="InterPro" id="IPR054207">
    <property type="entry name" value="DUF6913"/>
</dbReference>
<name>F4L136_HALH1</name>
<dbReference type="AlphaFoldDB" id="F4L136"/>
<proteinExistence type="predicted"/>
<dbReference type="STRING" id="760192.Halhy_3771"/>
<sequence length="184" mass="21178">MKIIHDIRTYFRNNSLKSKLKLRSNQNRKRINFEEAQTVGLIFDATDNDKRQTALSYAEKLSKLGKKVKLLGFFDSKQDSVDFTFGYFNRKNIDWALRPNGKSVESFLQGAYDILITLNPLTNQHVEYISALANAHLKIGPSTNNIDSYDLMIDVRNKNSVMDFIREMEQLLTKTNIKHGASKV</sequence>
<protein>
    <submittedName>
        <fullName evidence="1">Uncharacterized protein</fullName>
    </submittedName>
</protein>
<evidence type="ECO:0000313" key="1">
    <source>
        <dbReference type="EMBL" id="AEE51623.1"/>
    </source>
</evidence>
<organism evidence="1 2">
    <name type="scientific">Haliscomenobacter hydrossis (strain ATCC 27775 / DSM 1100 / LMG 10767 / O)</name>
    <dbReference type="NCBI Taxonomy" id="760192"/>
    <lineage>
        <taxon>Bacteria</taxon>
        <taxon>Pseudomonadati</taxon>
        <taxon>Bacteroidota</taxon>
        <taxon>Saprospiria</taxon>
        <taxon>Saprospirales</taxon>
        <taxon>Haliscomenobacteraceae</taxon>
        <taxon>Haliscomenobacter</taxon>
    </lineage>
</organism>
<dbReference type="Pfam" id="PF21857">
    <property type="entry name" value="DUF6913"/>
    <property type="match status" value="1"/>
</dbReference>
<dbReference type="OrthoDB" id="1430532at2"/>
<gene>
    <name evidence="1" type="ordered locus">Halhy_3771</name>
</gene>
<dbReference type="EMBL" id="CP002691">
    <property type="protein sequence ID" value="AEE51623.1"/>
    <property type="molecule type" value="Genomic_DNA"/>
</dbReference>
<reference evidence="1 2" key="1">
    <citation type="journal article" date="2011" name="Stand. Genomic Sci.">
        <title>Complete genome sequence of Haliscomenobacter hydrossis type strain (O).</title>
        <authorList>
            <consortium name="US DOE Joint Genome Institute (JGI-PGF)"/>
            <person name="Daligault H."/>
            <person name="Lapidus A."/>
            <person name="Zeytun A."/>
            <person name="Nolan M."/>
            <person name="Lucas S."/>
            <person name="Del Rio T.G."/>
            <person name="Tice H."/>
            <person name="Cheng J.F."/>
            <person name="Tapia R."/>
            <person name="Han C."/>
            <person name="Goodwin L."/>
            <person name="Pitluck S."/>
            <person name="Liolios K."/>
            <person name="Pagani I."/>
            <person name="Ivanova N."/>
            <person name="Huntemann M."/>
            <person name="Mavromatis K."/>
            <person name="Mikhailova N."/>
            <person name="Pati A."/>
            <person name="Chen A."/>
            <person name="Palaniappan K."/>
            <person name="Land M."/>
            <person name="Hauser L."/>
            <person name="Brambilla E.M."/>
            <person name="Rohde M."/>
            <person name="Verbarg S."/>
            <person name="Goker M."/>
            <person name="Bristow J."/>
            <person name="Eisen J.A."/>
            <person name="Markowitz V."/>
            <person name="Hugenholtz P."/>
            <person name="Kyrpides N.C."/>
            <person name="Klenk H.P."/>
            <person name="Woyke T."/>
        </authorList>
    </citation>
    <scope>NUCLEOTIDE SEQUENCE [LARGE SCALE GENOMIC DNA]</scope>
    <source>
        <strain evidence="2">ATCC 27775 / DSM 1100 / LMG 10767 / O</strain>
    </source>
</reference>
<dbReference type="KEGG" id="hhy:Halhy_3771"/>
<reference key="2">
    <citation type="submission" date="2011-04" db="EMBL/GenBank/DDBJ databases">
        <title>Complete sequence of chromosome of Haliscomenobacter hydrossis DSM 1100.</title>
        <authorList>
            <consortium name="US DOE Joint Genome Institute (JGI-PGF)"/>
            <person name="Lucas S."/>
            <person name="Han J."/>
            <person name="Lapidus A."/>
            <person name="Bruce D."/>
            <person name="Goodwin L."/>
            <person name="Pitluck S."/>
            <person name="Peters L."/>
            <person name="Kyrpides N."/>
            <person name="Mavromatis K."/>
            <person name="Ivanova N."/>
            <person name="Ovchinnikova G."/>
            <person name="Pagani I."/>
            <person name="Daligault H."/>
            <person name="Detter J.C."/>
            <person name="Han C."/>
            <person name="Land M."/>
            <person name="Hauser L."/>
            <person name="Markowitz V."/>
            <person name="Cheng J.-F."/>
            <person name="Hugenholtz P."/>
            <person name="Woyke T."/>
            <person name="Wu D."/>
            <person name="Verbarg S."/>
            <person name="Frueling A."/>
            <person name="Brambilla E."/>
            <person name="Klenk H.-P."/>
            <person name="Eisen J.A."/>
        </authorList>
    </citation>
    <scope>NUCLEOTIDE SEQUENCE</scope>
    <source>
        <strain>DSM 1100</strain>
    </source>
</reference>
<keyword evidence="2" id="KW-1185">Reference proteome</keyword>
<accession>F4L136</accession>
<dbReference type="HOGENOM" id="CLU_1466277_0_0_10"/>
<dbReference type="Proteomes" id="UP000008461">
    <property type="component" value="Chromosome"/>
</dbReference>
<evidence type="ECO:0000313" key="2">
    <source>
        <dbReference type="Proteomes" id="UP000008461"/>
    </source>
</evidence>
<dbReference type="RefSeq" id="WP_013766162.1">
    <property type="nucleotide sequence ID" value="NC_015510.1"/>
</dbReference>